<evidence type="ECO:0000313" key="2">
    <source>
        <dbReference type="EMBL" id="WVZ61568.1"/>
    </source>
</evidence>
<evidence type="ECO:0000313" key="3">
    <source>
        <dbReference type="Proteomes" id="UP001341281"/>
    </source>
</evidence>
<keyword evidence="3" id="KW-1185">Reference proteome</keyword>
<dbReference type="SUPFAM" id="SSF52540">
    <property type="entry name" value="P-loop containing nucleoside triphosphate hydrolases"/>
    <property type="match status" value="1"/>
</dbReference>
<dbReference type="AlphaFoldDB" id="A0AAQ3SVK9"/>
<dbReference type="EMBL" id="CP144747">
    <property type="protein sequence ID" value="WVZ61568.1"/>
    <property type="molecule type" value="Genomic_DNA"/>
</dbReference>
<name>A0AAQ3SVK9_PASNO</name>
<evidence type="ECO:0000256" key="1">
    <source>
        <dbReference type="SAM" id="MobiDB-lite"/>
    </source>
</evidence>
<proteinExistence type="predicted"/>
<sequence length="374" mass="42475">MHILHDDTELEGSPPAGGSARRHIARTGGALHFSNLSRKAQVFKQLQEMLDSLNSIILDRNELVIFLNSCPRLYRQPYRINLSSASCCAQDEKPEVLPIVGPGRVGKSTLVAHVCNDERIRDHFSEVVFLTDDDFRDEMMPTEMCTITTIKDGRLLVIVEVVGRVAEHTWNKLCSAFTRSSSDGTKIIITSRSEKITKLGMTGVIILTLLSEEAYWHFFRTLAFGSTDPRMLSNRALIAANITASLLRGNFDINFWCKVLTFTRGLTLKHIARFGEHPCDFLNQNRPTHLLRMGRAREDFIVYNQYQCSSQEAVPNITFEDVVYGRVKPHGKFDVLLWRSQIPPYYNYIYTCQIQDLNATGAKKKRSQNDGMIP</sequence>
<dbReference type="Gene3D" id="3.40.50.300">
    <property type="entry name" value="P-loop containing nucleotide triphosphate hydrolases"/>
    <property type="match status" value="1"/>
</dbReference>
<dbReference type="PANTHER" id="PTHR33377:SF23">
    <property type="entry name" value="NB-ARC DOMAIN-CONTAINING PROTEIN"/>
    <property type="match status" value="1"/>
</dbReference>
<protein>
    <recommendedName>
        <fullName evidence="4">NB-ARC domain-containing protein</fullName>
    </recommendedName>
</protein>
<reference evidence="2 3" key="1">
    <citation type="submission" date="2024-02" db="EMBL/GenBank/DDBJ databases">
        <title>High-quality chromosome-scale genome assembly of Pensacola bahiagrass (Paspalum notatum Flugge var. saurae).</title>
        <authorList>
            <person name="Vega J.M."/>
            <person name="Podio M."/>
            <person name="Orjuela J."/>
            <person name="Siena L.A."/>
            <person name="Pessino S.C."/>
            <person name="Combes M.C."/>
            <person name="Mariac C."/>
            <person name="Albertini E."/>
            <person name="Pupilli F."/>
            <person name="Ortiz J.P.A."/>
            <person name="Leblanc O."/>
        </authorList>
    </citation>
    <scope>NUCLEOTIDE SEQUENCE [LARGE SCALE GENOMIC DNA]</scope>
    <source>
        <strain evidence="2">R1</strain>
        <tissue evidence="2">Leaf</tissue>
    </source>
</reference>
<accession>A0AAQ3SVK9</accession>
<dbReference type="InterPro" id="IPR027417">
    <property type="entry name" value="P-loop_NTPase"/>
</dbReference>
<evidence type="ECO:0008006" key="4">
    <source>
        <dbReference type="Google" id="ProtNLM"/>
    </source>
</evidence>
<gene>
    <name evidence="2" type="ORF">U9M48_011420</name>
</gene>
<dbReference type="Proteomes" id="UP001341281">
    <property type="component" value="Chromosome 03"/>
</dbReference>
<organism evidence="2 3">
    <name type="scientific">Paspalum notatum var. saurae</name>
    <dbReference type="NCBI Taxonomy" id="547442"/>
    <lineage>
        <taxon>Eukaryota</taxon>
        <taxon>Viridiplantae</taxon>
        <taxon>Streptophyta</taxon>
        <taxon>Embryophyta</taxon>
        <taxon>Tracheophyta</taxon>
        <taxon>Spermatophyta</taxon>
        <taxon>Magnoliopsida</taxon>
        <taxon>Liliopsida</taxon>
        <taxon>Poales</taxon>
        <taxon>Poaceae</taxon>
        <taxon>PACMAD clade</taxon>
        <taxon>Panicoideae</taxon>
        <taxon>Andropogonodae</taxon>
        <taxon>Paspaleae</taxon>
        <taxon>Paspalinae</taxon>
        <taxon>Paspalum</taxon>
    </lineage>
</organism>
<feature type="region of interest" description="Disordered" evidence="1">
    <location>
        <begin position="1"/>
        <end position="22"/>
    </location>
</feature>
<dbReference type="PANTHER" id="PTHR33377">
    <property type="entry name" value="OS10G0134700 PROTEIN-RELATED"/>
    <property type="match status" value="1"/>
</dbReference>